<reference evidence="1 2" key="1">
    <citation type="submission" date="2024-02" db="EMBL/GenBank/DDBJ databases">
        <title>Deinococcus carri NBRC 110142.</title>
        <authorList>
            <person name="Ichikawa N."/>
            <person name="Katano-Makiyama Y."/>
            <person name="Hidaka K."/>
        </authorList>
    </citation>
    <scope>NUCLEOTIDE SEQUENCE [LARGE SCALE GENOMIC DNA]</scope>
    <source>
        <strain evidence="1 2">NBRC 110142</strain>
    </source>
</reference>
<name>A0ABP9WD79_9DEIO</name>
<gene>
    <name evidence="1" type="ORF">Dcar01_02792</name>
</gene>
<organism evidence="1 2">
    <name type="scientific">Deinococcus carri</name>
    <dbReference type="NCBI Taxonomy" id="1211323"/>
    <lineage>
        <taxon>Bacteria</taxon>
        <taxon>Thermotogati</taxon>
        <taxon>Deinococcota</taxon>
        <taxon>Deinococci</taxon>
        <taxon>Deinococcales</taxon>
        <taxon>Deinococcaceae</taxon>
        <taxon>Deinococcus</taxon>
    </lineage>
</organism>
<keyword evidence="2" id="KW-1185">Reference proteome</keyword>
<evidence type="ECO:0008006" key="3">
    <source>
        <dbReference type="Google" id="ProtNLM"/>
    </source>
</evidence>
<evidence type="ECO:0000313" key="2">
    <source>
        <dbReference type="Proteomes" id="UP001401887"/>
    </source>
</evidence>
<dbReference type="Proteomes" id="UP001401887">
    <property type="component" value="Unassembled WGS sequence"/>
</dbReference>
<dbReference type="RefSeq" id="WP_345466261.1">
    <property type="nucleotide sequence ID" value="NZ_BAABRP010000012.1"/>
</dbReference>
<dbReference type="EMBL" id="BAABRP010000012">
    <property type="protein sequence ID" value="GAA5514043.1"/>
    <property type="molecule type" value="Genomic_DNA"/>
</dbReference>
<proteinExistence type="predicted"/>
<sequence length="134" mass="15403">MQSNFCGPRATIPPALKVPVSTLVDNTRRLFRHSVWYHADRACPGWLHLVFSPGWLGNTESGRVCLMRHMTCLEDELHQTIERVQIEHGVHLWLRPIKVPTTWPRENDRLSEVAYKAWALNVPKVRAFLKAVAA</sequence>
<accession>A0ABP9WD79</accession>
<evidence type="ECO:0000313" key="1">
    <source>
        <dbReference type="EMBL" id="GAA5514043.1"/>
    </source>
</evidence>
<protein>
    <recommendedName>
        <fullName evidence="3">Transposase</fullName>
    </recommendedName>
</protein>
<comment type="caution">
    <text evidence="1">The sequence shown here is derived from an EMBL/GenBank/DDBJ whole genome shotgun (WGS) entry which is preliminary data.</text>
</comment>